<dbReference type="Gene3D" id="3.40.50.720">
    <property type="entry name" value="NAD(P)-binding Rossmann-like Domain"/>
    <property type="match status" value="1"/>
</dbReference>
<keyword evidence="2" id="KW-1185">Reference proteome</keyword>
<name>A0ABW4T247_9ACTN</name>
<dbReference type="Gene3D" id="3.90.1710.10">
    <property type="entry name" value="Enterococcus faecalis V583 domain"/>
    <property type="match status" value="1"/>
</dbReference>
<comment type="caution">
    <text evidence="1">The sequence shown here is derived from an EMBL/GenBank/DDBJ whole genome shotgun (WGS) entry which is preliminary data.</text>
</comment>
<dbReference type="Pfam" id="PF06545">
    <property type="entry name" value="AllG"/>
    <property type="match status" value="1"/>
</dbReference>
<proteinExistence type="predicted"/>
<protein>
    <submittedName>
        <fullName evidence="1">DUF1116 domain-containing protein</fullName>
    </submittedName>
</protein>
<sequence length="453" mass="46494">MEVVNLGLRAFADAVAAQGAAVVHVDARPPARGDPVLVRALTDLYSADLESANADVTGRLDREVPSVVDVRPAIDVVPGIGDRTILHAGPPIVWEAVCDPLRRSMRAAVVAEGWADDLAGAERALTGGQVELAAANEHDSVVPLATALGPSMPVWVVDNPAGGTRAFAPLGQGPGDVAWLGRESAAAVERLVFLRTVAGPLLKEIVSRTGPIDTFAIAAQGVQMGDDVHMRVQASTNLLLRSMLPAIAALDDAVPLAAYLSANHLFFLTMAMAGAKALTMSAERVAGSSIVTTMARNGTTYGVKLAGDRRWFVTDSPPVEAALFHAGYGPPDGAPDIGDSAVLELVGLGGAATAGSPAVAAFLGGTMADAARVTGDMRRICAAESTRFKLPVTDFRGTPLGVDVRKVVETGITPRVNTGVLHARDGSGQIGAGVATAPLAAFQAALLALAEAR</sequence>
<organism evidence="1 2">
    <name type="scientific">Nonomuraea mangrovi</name>
    <dbReference type="NCBI Taxonomy" id="2316207"/>
    <lineage>
        <taxon>Bacteria</taxon>
        <taxon>Bacillati</taxon>
        <taxon>Actinomycetota</taxon>
        <taxon>Actinomycetes</taxon>
        <taxon>Streptosporangiales</taxon>
        <taxon>Streptosporangiaceae</taxon>
        <taxon>Nonomuraea</taxon>
    </lineage>
</organism>
<dbReference type="Gene3D" id="1.10.10.660">
    <property type="entry name" value="conserved protein of unknown function from Enterococcus faecalis V583"/>
    <property type="match status" value="1"/>
</dbReference>
<evidence type="ECO:0000313" key="2">
    <source>
        <dbReference type="Proteomes" id="UP001597368"/>
    </source>
</evidence>
<dbReference type="EMBL" id="JBHUFV010000046">
    <property type="protein sequence ID" value="MFD1935706.1"/>
    <property type="molecule type" value="Genomic_DNA"/>
</dbReference>
<accession>A0ABW4T247</accession>
<dbReference type="Proteomes" id="UP001597368">
    <property type="component" value="Unassembled WGS sequence"/>
</dbReference>
<dbReference type="InterPro" id="IPR009499">
    <property type="entry name" value="AllG-like"/>
</dbReference>
<dbReference type="InterPro" id="IPR024033">
    <property type="entry name" value="OXTCase_su_AllG_h-dom"/>
</dbReference>
<dbReference type="RefSeq" id="WP_379575822.1">
    <property type="nucleotide sequence ID" value="NZ_JBHUFV010000046.1"/>
</dbReference>
<gene>
    <name evidence="1" type="ORF">ACFSKW_29970</name>
</gene>
<dbReference type="Gene3D" id="3.90.1700.10">
    <property type="entry name" value="v583 domain like"/>
    <property type="match status" value="1"/>
</dbReference>
<evidence type="ECO:0000313" key="1">
    <source>
        <dbReference type="EMBL" id="MFD1935706.1"/>
    </source>
</evidence>
<reference evidence="2" key="1">
    <citation type="journal article" date="2019" name="Int. J. Syst. Evol. Microbiol.">
        <title>The Global Catalogue of Microorganisms (GCM) 10K type strain sequencing project: providing services to taxonomists for standard genome sequencing and annotation.</title>
        <authorList>
            <consortium name="The Broad Institute Genomics Platform"/>
            <consortium name="The Broad Institute Genome Sequencing Center for Infectious Disease"/>
            <person name="Wu L."/>
            <person name="Ma J."/>
        </authorList>
    </citation>
    <scope>NUCLEOTIDE SEQUENCE [LARGE SCALE GENOMIC DNA]</scope>
    <source>
        <strain evidence="2">ICMP 6774ER</strain>
    </source>
</reference>